<dbReference type="InterPro" id="IPR058533">
    <property type="entry name" value="Cation_efflux_TM"/>
</dbReference>
<gene>
    <name evidence="9" type="ORF">DF223_12690</name>
</gene>
<dbReference type="PANTHER" id="PTHR13414:SF9">
    <property type="entry name" value="PROTON-COUPLED ZINC ANTIPORTER SLC30A9, MITOCHONDRIAL"/>
    <property type="match status" value="1"/>
</dbReference>
<feature type="transmembrane region" description="Helical" evidence="6">
    <location>
        <begin position="107"/>
        <end position="128"/>
    </location>
</feature>
<dbReference type="Proteomes" id="UP000244962">
    <property type="component" value="Unassembled WGS sequence"/>
</dbReference>
<dbReference type="InterPro" id="IPR027469">
    <property type="entry name" value="Cation_efflux_TMD_sf"/>
</dbReference>
<feature type="signal peptide" evidence="7">
    <location>
        <begin position="1"/>
        <end position="16"/>
    </location>
</feature>
<evidence type="ECO:0000313" key="10">
    <source>
        <dbReference type="Proteomes" id="UP000244962"/>
    </source>
</evidence>
<evidence type="ECO:0000256" key="5">
    <source>
        <dbReference type="ARBA" id="ARBA00023136"/>
    </source>
</evidence>
<protein>
    <submittedName>
        <fullName evidence="9">Cation transporter</fullName>
    </submittedName>
</protein>
<feature type="domain" description="Cation efflux protein transmembrane" evidence="8">
    <location>
        <begin position="3"/>
        <end position="205"/>
    </location>
</feature>
<feature type="transmembrane region" description="Helical" evidence="6">
    <location>
        <begin position="156"/>
        <end position="177"/>
    </location>
</feature>
<dbReference type="Gene3D" id="1.20.1510.10">
    <property type="entry name" value="Cation efflux protein transmembrane domain"/>
    <property type="match status" value="1"/>
</dbReference>
<dbReference type="InterPro" id="IPR002524">
    <property type="entry name" value="Cation_efflux"/>
</dbReference>
<dbReference type="GO" id="GO:0008324">
    <property type="term" value="F:monoatomic cation transmembrane transporter activity"/>
    <property type="evidence" value="ECO:0007669"/>
    <property type="project" value="InterPro"/>
</dbReference>
<sequence length="306" mass="32714">MTVIIAFLMNILVAVAKTVAAVLTGSASMVAEAAHSWADAGNEIFLLIADRRSARKKDATHPLGYGREAWVWSLFAAVGIFTAGAVVSVTHGISELTNPEPVDSPEIAYIVLAVSFVLEGVSFTQSVMQSRRDARKNGMPTVRFVLTSSNATLRGVFLEDFAALTGLVIAAVSIIVHQVTGDAIFDAIGSILIGVLLGVVAIILIDRNRRFLVGANSSLALRNTAGRALLDSPDIERVTYLHLEFVGPERLYLVAAVDLTGDAAESSVAERLRRIERSIEEHDVIETAFLSLSVDDEPSLEFAAAP</sequence>
<keyword evidence="4 6" id="KW-1133">Transmembrane helix</keyword>
<evidence type="ECO:0000313" key="9">
    <source>
        <dbReference type="EMBL" id="PWC06442.1"/>
    </source>
</evidence>
<keyword evidence="2" id="KW-0813">Transport</keyword>
<keyword evidence="7" id="KW-0732">Signal</keyword>
<comment type="subcellular location">
    <subcellularLocation>
        <location evidence="1">Membrane</location>
        <topology evidence="1">Multi-pass membrane protein</topology>
    </subcellularLocation>
</comment>
<feature type="chain" id="PRO_5039628767" evidence="7">
    <location>
        <begin position="17"/>
        <end position="306"/>
    </location>
</feature>
<dbReference type="GO" id="GO:0006829">
    <property type="term" value="P:zinc ion transport"/>
    <property type="evidence" value="ECO:0007669"/>
    <property type="project" value="InterPro"/>
</dbReference>
<evidence type="ECO:0000256" key="2">
    <source>
        <dbReference type="ARBA" id="ARBA00022448"/>
    </source>
</evidence>
<evidence type="ECO:0000256" key="4">
    <source>
        <dbReference type="ARBA" id="ARBA00022989"/>
    </source>
</evidence>
<dbReference type="NCBIfam" id="TIGR01297">
    <property type="entry name" value="CDF"/>
    <property type="match status" value="1"/>
</dbReference>
<keyword evidence="5 6" id="KW-0472">Membrane</keyword>
<evidence type="ECO:0000256" key="7">
    <source>
        <dbReference type="SAM" id="SignalP"/>
    </source>
</evidence>
<dbReference type="RefSeq" id="WP_108963429.1">
    <property type="nucleotide sequence ID" value="NZ_QEFB01000013.1"/>
</dbReference>
<reference evidence="10" key="1">
    <citation type="submission" date="2018-04" db="EMBL/GenBank/DDBJ databases">
        <authorList>
            <person name="Liu S."/>
            <person name="Wang Z."/>
            <person name="Li J."/>
        </authorList>
    </citation>
    <scope>NUCLEOTIDE SEQUENCE [LARGE SCALE GENOMIC DNA]</scope>
    <source>
        <strain evidence="10">622</strain>
    </source>
</reference>
<dbReference type="PANTHER" id="PTHR13414">
    <property type="entry name" value="HUEL-CATION TRANSPORTER"/>
    <property type="match status" value="1"/>
</dbReference>
<feature type="transmembrane region" description="Helical" evidence="6">
    <location>
        <begin position="183"/>
        <end position="205"/>
    </location>
</feature>
<evidence type="ECO:0000256" key="6">
    <source>
        <dbReference type="SAM" id="Phobius"/>
    </source>
</evidence>
<dbReference type="Pfam" id="PF01545">
    <property type="entry name" value="Cation_efflux"/>
    <property type="match status" value="1"/>
</dbReference>
<accession>A0A2U1TC20</accession>
<dbReference type="InterPro" id="IPR040177">
    <property type="entry name" value="SLC30A9"/>
</dbReference>
<dbReference type="SUPFAM" id="SSF161111">
    <property type="entry name" value="Cation efflux protein transmembrane domain-like"/>
    <property type="match status" value="1"/>
</dbReference>
<evidence type="ECO:0000256" key="3">
    <source>
        <dbReference type="ARBA" id="ARBA00022692"/>
    </source>
</evidence>
<comment type="caution">
    <text evidence="9">The sequence shown here is derived from an EMBL/GenBank/DDBJ whole genome shotgun (WGS) entry which is preliminary data.</text>
</comment>
<evidence type="ECO:0000259" key="8">
    <source>
        <dbReference type="Pfam" id="PF01545"/>
    </source>
</evidence>
<name>A0A2U1TC20_9MICO</name>
<feature type="transmembrane region" description="Helical" evidence="6">
    <location>
        <begin position="69"/>
        <end position="87"/>
    </location>
</feature>
<keyword evidence="10" id="KW-1185">Reference proteome</keyword>
<dbReference type="AlphaFoldDB" id="A0A2U1TC20"/>
<proteinExistence type="predicted"/>
<dbReference type="GO" id="GO:0016020">
    <property type="term" value="C:membrane"/>
    <property type="evidence" value="ECO:0007669"/>
    <property type="project" value="UniProtKB-SubCell"/>
</dbReference>
<dbReference type="EMBL" id="QEFB01000013">
    <property type="protein sequence ID" value="PWC06442.1"/>
    <property type="molecule type" value="Genomic_DNA"/>
</dbReference>
<evidence type="ECO:0000256" key="1">
    <source>
        <dbReference type="ARBA" id="ARBA00004141"/>
    </source>
</evidence>
<keyword evidence="3 6" id="KW-0812">Transmembrane</keyword>
<organism evidence="9 10">
    <name type="scientific">Mycetocola zhujimingii</name>
    <dbReference type="NCBI Taxonomy" id="2079792"/>
    <lineage>
        <taxon>Bacteria</taxon>
        <taxon>Bacillati</taxon>
        <taxon>Actinomycetota</taxon>
        <taxon>Actinomycetes</taxon>
        <taxon>Micrococcales</taxon>
        <taxon>Microbacteriaceae</taxon>
        <taxon>Mycetocola</taxon>
    </lineage>
</organism>